<name>A0AAW0FUM8_9APHY</name>
<proteinExistence type="inferred from homology"/>
<dbReference type="InterPro" id="IPR017441">
    <property type="entry name" value="Protein_kinase_ATP_BS"/>
</dbReference>
<dbReference type="FunFam" id="1.10.510.10:FF:000415">
    <property type="entry name" value="CMGC/CDK/CRK7 protein kinase, variant"/>
    <property type="match status" value="1"/>
</dbReference>
<keyword evidence="8" id="KW-0539">Nucleus</keyword>
<keyword evidence="7 10" id="KW-0067">ATP-binding</keyword>
<dbReference type="InterPro" id="IPR000719">
    <property type="entry name" value="Prot_kinase_dom"/>
</dbReference>
<feature type="compositionally biased region" description="Pro residues" evidence="11">
    <location>
        <begin position="318"/>
        <end position="336"/>
    </location>
</feature>
<evidence type="ECO:0000256" key="8">
    <source>
        <dbReference type="ARBA" id="ARBA00023242"/>
    </source>
</evidence>
<evidence type="ECO:0000256" key="5">
    <source>
        <dbReference type="ARBA" id="ARBA00022741"/>
    </source>
</evidence>
<evidence type="ECO:0000256" key="3">
    <source>
        <dbReference type="ARBA" id="ARBA00022527"/>
    </source>
</evidence>
<feature type="compositionally biased region" description="Basic and acidic residues" evidence="11">
    <location>
        <begin position="256"/>
        <end position="288"/>
    </location>
</feature>
<comment type="caution">
    <text evidence="13">The sequence shown here is derived from an EMBL/GenBank/DDBJ whole genome shotgun (WGS) entry which is preliminary data.</text>
</comment>
<dbReference type="PANTHER" id="PTHR24056:SF233">
    <property type="entry name" value="CYCLIN-DEPENDENT KINASE 9"/>
    <property type="match status" value="1"/>
</dbReference>
<dbReference type="GO" id="GO:0004693">
    <property type="term" value="F:cyclin-dependent protein serine/threonine kinase activity"/>
    <property type="evidence" value="ECO:0007669"/>
    <property type="project" value="TreeGrafter"/>
</dbReference>
<dbReference type="EMBL" id="JASBNA010000022">
    <property type="protein sequence ID" value="KAK7684990.1"/>
    <property type="molecule type" value="Genomic_DNA"/>
</dbReference>
<feature type="domain" description="Protein kinase" evidence="12">
    <location>
        <begin position="431"/>
        <end position="730"/>
    </location>
</feature>
<reference evidence="13 14" key="1">
    <citation type="submission" date="2022-09" db="EMBL/GenBank/DDBJ databases">
        <authorList>
            <person name="Palmer J.M."/>
        </authorList>
    </citation>
    <scope>NUCLEOTIDE SEQUENCE [LARGE SCALE GENOMIC DNA]</scope>
    <source>
        <strain evidence="13 14">DSM 7382</strain>
    </source>
</reference>
<evidence type="ECO:0000256" key="11">
    <source>
        <dbReference type="SAM" id="MobiDB-lite"/>
    </source>
</evidence>
<dbReference type="Proteomes" id="UP001385951">
    <property type="component" value="Unassembled WGS sequence"/>
</dbReference>
<feature type="compositionally biased region" description="Basic and acidic residues" evidence="11">
    <location>
        <begin position="217"/>
        <end position="228"/>
    </location>
</feature>
<keyword evidence="3" id="KW-0723">Serine/threonine-protein kinase</keyword>
<feature type="binding site" evidence="10">
    <location>
        <position position="460"/>
    </location>
    <ligand>
        <name>ATP</name>
        <dbReference type="ChEBI" id="CHEBI:30616"/>
    </ligand>
</feature>
<sequence length="902" mass="103132">MNSFKRSAPEYHFRPNKRHATSSPEEGELDDCSSPPARRSPTPSKSTAAKPIARVPFPFKRKPNAVEPLPEPRNSKSQSNVYVRPPEDERKFRAEEDERRARPPYSPPRTAESWNRSDSWVPRQDRQYQNYLSNPERHYPQRNEADSWEPPVSPRHNYNKRYSSRSPSSPRSRSPASPASLSKEKHRLPPPRSPLDPYSRNYYDDREREPNRKRRDSVRSRDSRDGQRPSRLSWEGDSYVAQDSYVSGDSYVPEDGYSRDRWNRNYDRERRYDDDRDRSYHRPTDGDPYRPISPHSARSPPRSPPSASSYPKRLDGPRSPPFPPQPDAPPPPPPPGDIVRSVLPDTHQAVRISLPKKPPTPVNFSPPTHPVPLRHEERPRLPQPEPQQPNQNGQAKVFVQRSRRKPVQRSREEERKVYGRIFEGCGKQEDYDVITKLGEGTFGEVHKAVHVVKRHTVALKRILMHNEKEGMPVTALREIKILKALNHPCIVDILDMFVVRSKGKESPLSVYMVFPYMDHDLAGLLENERVKLSPSQIKLYMKQLLEGTEYMHRNHILHRDMKAANLLISNTGSLKIADFGLARAFDPEIVNGPFRERKERKYTNCVVTRWYRPPELLLGARQYGGEVDMWGIGCVLGEMFWRRPILPGSSDLDQLDKIWHLCGTPTEATWPGYDLLPGCEGVKRFSMYPRRLKQTYETIGAETCDLLDKLLVCNPRERMSASQALDHDYFWTDPLPADPKTLPTYEASHEFDKRGRRNQPPPGPPLQAPHLDAASRPIPAPTQPPHFGRPPPPREAFRSGPPLSNSFGDTFPSRPSYPGNFGHSLPPLPQMPPVPQHLPPLVLRPGQPPPMIWGQPPIPMGGDRPSHLPPRPPPIRNGRRNGHHQGRGDNHDRGGGNVLNYG</sequence>
<dbReference type="GO" id="GO:0008353">
    <property type="term" value="F:RNA polymerase II CTD heptapeptide repeat kinase activity"/>
    <property type="evidence" value="ECO:0007669"/>
    <property type="project" value="UniProtKB-EC"/>
</dbReference>
<dbReference type="Pfam" id="PF00069">
    <property type="entry name" value="Pkinase"/>
    <property type="match status" value="1"/>
</dbReference>
<protein>
    <recommendedName>
        <fullName evidence="12">Protein kinase domain-containing protein</fullName>
    </recommendedName>
</protein>
<accession>A0AAW0FUM8</accession>
<comment type="subcellular location">
    <subcellularLocation>
        <location evidence="1">Nucleus</location>
    </subcellularLocation>
</comment>
<feature type="compositionally biased region" description="Basic and acidic residues" evidence="11">
    <location>
        <begin position="135"/>
        <end position="145"/>
    </location>
</feature>
<feature type="region of interest" description="Disordered" evidence="11">
    <location>
        <begin position="1"/>
        <end position="414"/>
    </location>
</feature>
<feature type="compositionally biased region" description="Basic and acidic residues" evidence="11">
    <location>
        <begin position="85"/>
        <end position="101"/>
    </location>
</feature>
<feature type="compositionally biased region" description="Low complexity" evidence="11">
    <location>
        <begin position="33"/>
        <end position="47"/>
    </location>
</feature>
<evidence type="ECO:0000259" key="12">
    <source>
        <dbReference type="PROSITE" id="PS50011"/>
    </source>
</evidence>
<evidence type="ECO:0000256" key="1">
    <source>
        <dbReference type="ARBA" id="ARBA00004123"/>
    </source>
</evidence>
<dbReference type="AlphaFoldDB" id="A0AAW0FUM8"/>
<dbReference type="InterPro" id="IPR050108">
    <property type="entry name" value="CDK"/>
</dbReference>
<dbReference type="GO" id="GO:0005524">
    <property type="term" value="F:ATP binding"/>
    <property type="evidence" value="ECO:0007669"/>
    <property type="project" value="UniProtKB-UniRule"/>
</dbReference>
<dbReference type="PANTHER" id="PTHR24056">
    <property type="entry name" value="CELL DIVISION PROTEIN KINASE"/>
    <property type="match status" value="1"/>
</dbReference>
<evidence type="ECO:0000256" key="2">
    <source>
        <dbReference type="ARBA" id="ARBA00006485"/>
    </source>
</evidence>
<feature type="compositionally biased region" description="Low complexity" evidence="11">
    <location>
        <begin position="290"/>
        <end position="311"/>
    </location>
</feature>
<evidence type="ECO:0000256" key="6">
    <source>
        <dbReference type="ARBA" id="ARBA00022777"/>
    </source>
</evidence>
<dbReference type="InterPro" id="IPR011009">
    <property type="entry name" value="Kinase-like_dom_sf"/>
</dbReference>
<gene>
    <name evidence="13" type="ORF">QCA50_011825</name>
</gene>
<dbReference type="SUPFAM" id="SSF56112">
    <property type="entry name" value="Protein kinase-like (PK-like)"/>
    <property type="match status" value="1"/>
</dbReference>
<dbReference type="SMART" id="SM00220">
    <property type="entry name" value="S_TKc"/>
    <property type="match status" value="1"/>
</dbReference>
<dbReference type="PROSITE" id="PS50011">
    <property type="entry name" value="PROTEIN_KINASE_DOM"/>
    <property type="match status" value="1"/>
</dbReference>
<evidence type="ECO:0000256" key="9">
    <source>
        <dbReference type="ARBA" id="ARBA00049280"/>
    </source>
</evidence>
<evidence type="ECO:0000256" key="10">
    <source>
        <dbReference type="PROSITE-ProRule" id="PRU10141"/>
    </source>
</evidence>
<evidence type="ECO:0000313" key="13">
    <source>
        <dbReference type="EMBL" id="KAK7684990.1"/>
    </source>
</evidence>
<feature type="region of interest" description="Disordered" evidence="11">
    <location>
        <begin position="748"/>
        <end position="827"/>
    </location>
</feature>
<organism evidence="13 14">
    <name type="scientific">Cerrena zonata</name>
    <dbReference type="NCBI Taxonomy" id="2478898"/>
    <lineage>
        <taxon>Eukaryota</taxon>
        <taxon>Fungi</taxon>
        <taxon>Dikarya</taxon>
        <taxon>Basidiomycota</taxon>
        <taxon>Agaricomycotina</taxon>
        <taxon>Agaricomycetes</taxon>
        <taxon>Polyporales</taxon>
        <taxon>Cerrenaceae</taxon>
        <taxon>Cerrena</taxon>
    </lineage>
</organism>
<feature type="compositionally biased region" description="Pro residues" evidence="11">
    <location>
        <begin position="778"/>
        <end position="794"/>
    </location>
</feature>
<dbReference type="Gene3D" id="3.30.200.20">
    <property type="entry name" value="Phosphorylase Kinase, domain 1"/>
    <property type="match status" value="1"/>
</dbReference>
<dbReference type="PROSITE" id="PS00108">
    <property type="entry name" value="PROTEIN_KINASE_ST"/>
    <property type="match status" value="1"/>
</dbReference>
<feature type="region of interest" description="Disordered" evidence="11">
    <location>
        <begin position="853"/>
        <end position="902"/>
    </location>
</feature>
<feature type="compositionally biased region" description="Low complexity" evidence="11">
    <location>
        <begin position="164"/>
        <end position="180"/>
    </location>
</feature>
<keyword evidence="14" id="KW-1185">Reference proteome</keyword>
<evidence type="ECO:0000256" key="7">
    <source>
        <dbReference type="ARBA" id="ARBA00022840"/>
    </source>
</evidence>
<dbReference type="Gene3D" id="1.10.510.10">
    <property type="entry name" value="Transferase(Phosphotransferase) domain 1"/>
    <property type="match status" value="1"/>
</dbReference>
<keyword evidence="5 10" id="KW-0547">Nucleotide-binding</keyword>
<dbReference type="GO" id="GO:0005634">
    <property type="term" value="C:nucleus"/>
    <property type="evidence" value="ECO:0007669"/>
    <property type="project" value="UniProtKB-SubCell"/>
</dbReference>
<keyword evidence="4" id="KW-0808">Transferase</keyword>
<keyword evidence="6" id="KW-0418">Kinase</keyword>
<dbReference type="PROSITE" id="PS00107">
    <property type="entry name" value="PROTEIN_KINASE_ATP"/>
    <property type="match status" value="1"/>
</dbReference>
<dbReference type="InterPro" id="IPR008271">
    <property type="entry name" value="Ser/Thr_kinase_AS"/>
</dbReference>
<evidence type="ECO:0000313" key="14">
    <source>
        <dbReference type="Proteomes" id="UP001385951"/>
    </source>
</evidence>
<evidence type="ECO:0000256" key="4">
    <source>
        <dbReference type="ARBA" id="ARBA00022679"/>
    </source>
</evidence>
<comment type="catalytic activity">
    <reaction evidence="9">
        <text>[DNA-directed RNA polymerase] + ATP = phospho-[DNA-directed RNA polymerase] + ADP + H(+)</text>
        <dbReference type="Rhea" id="RHEA:10216"/>
        <dbReference type="Rhea" id="RHEA-COMP:11321"/>
        <dbReference type="Rhea" id="RHEA-COMP:11322"/>
        <dbReference type="ChEBI" id="CHEBI:15378"/>
        <dbReference type="ChEBI" id="CHEBI:30616"/>
        <dbReference type="ChEBI" id="CHEBI:43176"/>
        <dbReference type="ChEBI" id="CHEBI:68546"/>
        <dbReference type="ChEBI" id="CHEBI:456216"/>
        <dbReference type="EC" id="2.7.11.23"/>
    </reaction>
</comment>
<comment type="similarity">
    <text evidence="2">Belongs to the protein kinase superfamily. CMGC Ser/Thr protein kinase family. CDC2/CDKX subfamily.</text>
</comment>